<evidence type="ECO:0000313" key="2">
    <source>
        <dbReference type="Proteomes" id="UP000663836"/>
    </source>
</evidence>
<dbReference type="InterPro" id="IPR027417">
    <property type="entry name" value="P-loop_NTPase"/>
</dbReference>
<accession>A0A820D8W9</accession>
<dbReference type="InterPro" id="IPR039421">
    <property type="entry name" value="Type_1_exporter"/>
</dbReference>
<name>A0A820D8W9_9BILA</name>
<dbReference type="AlphaFoldDB" id="A0A820D8W9"/>
<evidence type="ECO:0000313" key="1">
    <source>
        <dbReference type="EMBL" id="CAF4222445.1"/>
    </source>
</evidence>
<dbReference type="GO" id="GO:0015421">
    <property type="term" value="F:ABC-type oligopeptide transporter activity"/>
    <property type="evidence" value="ECO:0007669"/>
    <property type="project" value="TreeGrafter"/>
</dbReference>
<dbReference type="PANTHER" id="PTHR43394:SF1">
    <property type="entry name" value="ATP-BINDING CASSETTE SUB-FAMILY B MEMBER 10, MITOCHONDRIAL"/>
    <property type="match status" value="1"/>
</dbReference>
<dbReference type="EMBL" id="CAJOBD010017481">
    <property type="protein sequence ID" value="CAF4222445.1"/>
    <property type="molecule type" value="Genomic_DNA"/>
</dbReference>
<reference evidence="1" key="1">
    <citation type="submission" date="2021-02" db="EMBL/GenBank/DDBJ databases">
        <authorList>
            <person name="Nowell W R."/>
        </authorList>
    </citation>
    <scope>NUCLEOTIDE SEQUENCE</scope>
</reference>
<dbReference type="PANTHER" id="PTHR43394">
    <property type="entry name" value="ATP-DEPENDENT PERMEASE MDL1, MITOCHONDRIAL"/>
    <property type="match status" value="1"/>
</dbReference>
<gene>
    <name evidence="1" type="ORF">JBS370_LOCUS37504</name>
</gene>
<organism evidence="1 2">
    <name type="scientific">Rotaria sordida</name>
    <dbReference type="NCBI Taxonomy" id="392033"/>
    <lineage>
        <taxon>Eukaryota</taxon>
        <taxon>Metazoa</taxon>
        <taxon>Spiralia</taxon>
        <taxon>Gnathifera</taxon>
        <taxon>Rotifera</taxon>
        <taxon>Eurotatoria</taxon>
        <taxon>Bdelloidea</taxon>
        <taxon>Philodinida</taxon>
        <taxon>Philodinidae</taxon>
        <taxon>Rotaria</taxon>
    </lineage>
</organism>
<feature type="non-terminal residue" evidence="1">
    <location>
        <position position="62"/>
    </location>
</feature>
<dbReference type="Gene3D" id="3.40.50.300">
    <property type="entry name" value="P-loop containing nucleotide triphosphate hydrolases"/>
    <property type="match status" value="1"/>
</dbReference>
<protein>
    <submittedName>
        <fullName evidence="1">Uncharacterized protein</fullName>
    </submittedName>
</protein>
<comment type="caution">
    <text evidence="1">The sequence shown here is derived from an EMBL/GenBank/DDBJ whole genome shotgun (WGS) entry which is preliminary data.</text>
</comment>
<proteinExistence type="predicted"/>
<dbReference type="SUPFAM" id="SSF52540">
    <property type="entry name" value="P-loop containing nucleoside triphosphate hydrolases"/>
    <property type="match status" value="1"/>
</dbReference>
<dbReference type="Proteomes" id="UP000663836">
    <property type="component" value="Unassembled WGS sequence"/>
</dbReference>
<sequence>MNETQLSEDSVACEEAINMNGDIQFVNIDFAYPARPDVLVLRNLTLTARAGEITAIVGLSGS</sequence>